<protein>
    <submittedName>
        <fullName evidence="1">Uncharacterized protein</fullName>
    </submittedName>
</protein>
<sequence length="57" mass="6144">MTEDSNCSTNSVFNARSASAVIVSRIGISKGQTCSLTFSDDNLLFRFSINRGVNSHS</sequence>
<reference evidence="1" key="2">
    <citation type="submission" date="2020-06" db="EMBL/GenBank/DDBJ databases">
        <title>Helianthus annuus Genome sequencing and assembly Release 2.</title>
        <authorList>
            <person name="Gouzy J."/>
            <person name="Langlade N."/>
            <person name="Munos S."/>
        </authorList>
    </citation>
    <scope>NUCLEOTIDE SEQUENCE</scope>
    <source>
        <tissue evidence="1">Leaves</tissue>
    </source>
</reference>
<evidence type="ECO:0000313" key="2">
    <source>
        <dbReference type="Proteomes" id="UP000215914"/>
    </source>
</evidence>
<keyword evidence="2" id="KW-1185">Reference proteome</keyword>
<dbReference type="EMBL" id="MNCJ02000331">
    <property type="protein sequence ID" value="KAF5760870.1"/>
    <property type="molecule type" value="Genomic_DNA"/>
</dbReference>
<gene>
    <name evidence="1" type="ORF">HanXRQr2_Chr16g0758501</name>
</gene>
<reference evidence="1" key="1">
    <citation type="journal article" date="2017" name="Nature">
        <title>The sunflower genome provides insights into oil metabolism, flowering and Asterid evolution.</title>
        <authorList>
            <person name="Badouin H."/>
            <person name="Gouzy J."/>
            <person name="Grassa C.J."/>
            <person name="Murat F."/>
            <person name="Staton S.E."/>
            <person name="Cottret L."/>
            <person name="Lelandais-Briere C."/>
            <person name="Owens G.L."/>
            <person name="Carrere S."/>
            <person name="Mayjonade B."/>
            <person name="Legrand L."/>
            <person name="Gill N."/>
            <person name="Kane N.C."/>
            <person name="Bowers J.E."/>
            <person name="Hubner S."/>
            <person name="Bellec A."/>
            <person name="Berard A."/>
            <person name="Berges H."/>
            <person name="Blanchet N."/>
            <person name="Boniface M.C."/>
            <person name="Brunel D."/>
            <person name="Catrice O."/>
            <person name="Chaidir N."/>
            <person name="Claudel C."/>
            <person name="Donnadieu C."/>
            <person name="Faraut T."/>
            <person name="Fievet G."/>
            <person name="Helmstetter N."/>
            <person name="King M."/>
            <person name="Knapp S.J."/>
            <person name="Lai Z."/>
            <person name="Le Paslier M.C."/>
            <person name="Lippi Y."/>
            <person name="Lorenzon L."/>
            <person name="Mandel J.R."/>
            <person name="Marage G."/>
            <person name="Marchand G."/>
            <person name="Marquand E."/>
            <person name="Bret-Mestries E."/>
            <person name="Morien E."/>
            <person name="Nambeesan S."/>
            <person name="Nguyen T."/>
            <person name="Pegot-Espagnet P."/>
            <person name="Pouilly N."/>
            <person name="Raftis F."/>
            <person name="Sallet E."/>
            <person name="Schiex T."/>
            <person name="Thomas J."/>
            <person name="Vandecasteele C."/>
            <person name="Vares D."/>
            <person name="Vear F."/>
            <person name="Vautrin S."/>
            <person name="Crespi M."/>
            <person name="Mangin B."/>
            <person name="Burke J.M."/>
            <person name="Salse J."/>
            <person name="Munos S."/>
            <person name="Vincourt P."/>
            <person name="Rieseberg L.H."/>
            <person name="Langlade N.B."/>
        </authorList>
    </citation>
    <scope>NUCLEOTIDE SEQUENCE</scope>
    <source>
        <tissue evidence="1">Leaves</tissue>
    </source>
</reference>
<dbReference type="Gramene" id="mRNA:HanXRQr2_Chr16g0758501">
    <property type="protein sequence ID" value="CDS:HanXRQr2_Chr16g0758501.1"/>
    <property type="gene ID" value="HanXRQr2_Chr16g0758501"/>
</dbReference>
<accession>A0A9K3GYW2</accession>
<organism evidence="1 2">
    <name type="scientific">Helianthus annuus</name>
    <name type="common">Common sunflower</name>
    <dbReference type="NCBI Taxonomy" id="4232"/>
    <lineage>
        <taxon>Eukaryota</taxon>
        <taxon>Viridiplantae</taxon>
        <taxon>Streptophyta</taxon>
        <taxon>Embryophyta</taxon>
        <taxon>Tracheophyta</taxon>
        <taxon>Spermatophyta</taxon>
        <taxon>Magnoliopsida</taxon>
        <taxon>eudicotyledons</taxon>
        <taxon>Gunneridae</taxon>
        <taxon>Pentapetalae</taxon>
        <taxon>asterids</taxon>
        <taxon>campanulids</taxon>
        <taxon>Asterales</taxon>
        <taxon>Asteraceae</taxon>
        <taxon>Asteroideae</taxon>
        <taxon>Heliantheae alliance</taxon>
        <taxon>Heliantheae</taxon>
        <taxon>Helianthus</taxon>
    </lineage>
</organism>
<name>A0A9K3GYW2_HELAN</name>
<dbReference type="AlphaFoldDB" id="A0A9K3GYW2"/>
<dbReference type="Proteomes" id="UP000215914">
    <property type="component" value="Unassembled WGS sequence"/>
</dbReference>
<comment type="caution">
    <text evidence="1">The sequence shown here is derived from an EMBL/GenBank/DDBJ whole genome shotgun (WGS) entry which is preliminary data.</text>
</comment>
<proteinExistence type="predicted"/>
<evidence type="ECO:0000313" key="1">
    <source>
        <dbReference type="EMBL" id="KAF5760870.1"/>
    </source>
</evidence>